<gene>
    <name evidence="13" type="ORF">CORC01_13741</name>
</gene>
<evidence type="ECO:0000259" key="11">
    <source>
        <dbReference type="PROSITE" id="PS50089"/>
    </source>
</evidence>
<evidence type="ECO:0000256" key="6">
    <source>
        <dbReference type="ARBA" id="ARBA00022771"/>
    </source>
</evidence>
<dbReference type="InterPro" id="IPR001841">
    <property type="entry name" value="Znf_RING"/>
</dbReference>
<dbReference type="RefSeq" id="XP_022468138.1">
    <property type="nucleotide sequence ID" value="XM_022625357.1"/>
</dbReference>
<feature type="domain" description="RING-type" evidence="12">
    <location>
        <begin position="549"/>
        <end position="782"/>
    </location>
</feature>
<keyword evidence="14" id="KW-1185">Reference proteome</keyword>
<sequence>MGFSEGILGAHHTVGCVWTQTQINFTNSDWQKVIIIWAKDPGNTGQPSQFLLSQQAGYDRKKWGDIPNAFSTIEATLPRSGENGRKNLDHPKVYVAWSKQAVYHDKNTGWNEVLSQLTNNASRSQDWWHYHTSSKSHPPEFYLYKIENIDKRPLYTTLLSPKEIIREIKGIKTRFGNGASVLKTSPAPASSTIAVVCAKGDDNAFPRFLDCLRRMHYNHWADTARVQFHNNRLARIAYITVDDPNFAKIFDSPAGGECQGESRREITSPSPREPRVVREQQNLRSSLLESHCQKASKFVILGWENATRAVMIEFDHHMVAKNMACIFSQGKYKILGVRISLLSVDGSIVHLKGVPASATVSDIIASIRGTARPSKIRLGPSSYTQNTNSHIREMDDILREYGPLESPLTICPFDGTPGTIRATASFVHEADAARAVAECDEMRLPFWLSGRLTIFPLYRVYLDVLQSVYDKNPVHQWFDSATTRVEGMTLVNYPEIGTSRIMLQSSNPQRLVFGTQQVEDVYKDQTLRRPPTASFPINLPRKHSHQTEPTSACHICLNIPLLTVTAYCGHVFCPDCFTSFAMSAVESRNAQDTKTRCFGGEDAACTHVFSLQELKDNLTMTNFEKVLELALVTHAARNPATFKACPGPDCDRIHVKPPVAAAPPKRTYRDALMLTTRTTRLTCSSCDFNFCGECYTAHGEHLSCSEAEAERAWELQAAGLGIKRCGYCTAPIEKSDGCQHVICRCGRHICWVCMEDFQGVDECYDHLQAAHGGIFAGLDEYEDESEEYDTMDEE</sequence>
<feature type="domain" description="RING-type" evidence="11">
    <location>
        <begin position="553"/>
        <end position="597"/>
    </location>
</feature>
<evidence type="ECO:0000256" key="7">
    <source>
        <dbReference type="ARBA" id="ARBA00022786"/>
    </source>
</evidence>
<evidence type="ECO:0000256" key="10">
    <source>
        <dbReference type="SAM" id="MobiDB-lite"/>
    </source>
</evidence>
<dbReference type="Pfam" id="PF01485">
    <property type="entry name" value="IBR"/>
    <property type="match status" value="1"/>
</dbReference>
<dbReference type="GeneID" id="34566867"/>
<protein>
    <recommendedName>
        <fullName evidence="2">RBR-type E3 ubiquitin transferase</fullName>
        <ecNumber evidence="2">2.3.2.31</ecNumber>
    </recommendedName>
</protein>
<dbReference type="SUPFAM" id="SSF57850">
    <property type="entry name" value="RING/U-box"/>
    <property type="match status" value="2"/>
</dbReference>
<dbReference type="InterPro" id="IPR044066">
    <property type="entry name" value="TRIAD_supradom"/>
</dbReference>
<evidence type="ECO:0000256" key="4">
    <source>
        <dbReference type="ARBA" id="ARBA00022723"/>
    </source>
</evidence>
<evidence type="ECO:0000256" key="1">
    <source>
        <dbReference type="ARBA" id="ARBA00001798"/>
    </source>
</evidence>
<dbReference type="CDD" id="cd16449">
    <property type="entry name" value="RING-HC"/>
    <property type="match status" value="1"/>
</dbReference>
<dbReference type="PROSITE" id="PS50089">
    <property type="entry name" value="ZF_RING_2"/>
    <property type="match status" value="1"/>
</dbReference>
<evidence type="ECO:0000313" key="13">
    <source>
        <dbReference type="EMBL" id="OHE90964.1"/>
    </source>
</evidence>
<organism evidence="13 14">
    <name type="scientific">Colletotrichum orchidophilum</name>
    <dbReference type="NCBI Taxonomy" id="1209926"/>
    <lineage>
        <taxon>Eukaryota</taxon>
        <taxon>Fungi</taxon>
        <taxon>Dikarya</taxon>
        <taxon>Ascomycota</taxon>
        <taxon>Pezizomycotina</taxon>
        <taxon>Sordariomycetes</taxon>
        <taxon>Hypocreomycetidae</taxon>
        <taxon>Glomerellales</taxon>
        <taxon>Glomerellaceae</taxon>
        <taxon>Colletotrichum</taxon>
    </lineage>
</organism>
<comment type="caution">
    <text evidence="13">The sequence shown here is derived from an EMBL/GenBank/DDBJ whole genome shotgun (WGS) entry which is preliminary data.</text>
</comment>
<evidence type="ECO:0000256" key="9">
    <source>
        <dbReference type="PROSITE-ProRule" id="PRU00175"/>
    </source>
</evidence>
<dbReference type="OrthoDB" id="10255963at2759"/>
<feature type="compositionally biased region" description="Basic and acidic residues" evidence="10">
    <location>
        <begin position="260"/>
        <end position="277"/>
    </location>
</feature>
<proteinExistence type="predicted"/>
<evidence type="ECO:0000256" key="5">
    <source>
        <dbReference type="ARBA" id="ARBA00022737"/>
    </source>
</evidence>
<comment type="catalytic activity">
    <reaction evidence="1">
        <text>[E2 ubiquitin-conjugating enzyme]-S-ubiquitinyl-L-cysteine + [acceptor protein]-L-lysine = [E2 ubiquitin-conjugating enzyme]-L-cysteine + [acceptor protein]-N(6)-ubiquitinyl-L-lysine.</text>
        <dbReference type="EC" id="2.3.2.31"/>
    </reaction>
</comment>
<reference evidence="13 14" key="1">
    <citation type="submission" date="2016-09" db="EMBL/GenBank/DDBJ databases">
        <authorList>
            <person name="Capua I."/>
            <person name="De Benedictis P."/>
            <person name="Joannis T."/>
            <person name="Lombin L.H."/>
            <person name="Cattoli G."/>
        </authorList>
    </citation>
    <scope>NUCLEOTIDE SEQUENCE [LARGE SCALE GENOMIC DNA]</scope>
    <source>
        <strain evidence="13 14">IMI 309357</strain>
    </source>
</reference>
<dbReference type="Gene3D" id="3.30.40.10">
    <property type="entry name" value="Zinc/RING finger domain, C3HC4 (zinc finger)"/>
    <property type="match status" value="1"/>
</dbReference>
<dbReference type="AlphaFoldDB" id="A0A1G4AP61"/>
<dbReference type="CDD" id="cd22585">
    <property type="entry name" value="Rcat_RBR_DEAH12-like"/>
    <property type="match status" value="1"/>
</dbReference>
<evidence type="ECO:0000256" key="8">
    <source>
        <dbReference type="ARBA" id="ARBA00022833"/>
    </source>
</evidence>
<evidence type="ECO:0000259" key="12">
    <source>
        <dbReference type="PROSITE" id="PS51873"/>
    </source>
</evidence>
<dbReference type="PANTHER" id="PTHR11685">
    <property type="entry name" value="RBR FAMILY RING FINGER AND IBR DOMAIN-CONTAINING"/>
    <property type="match status" value="1"/>
</dbReference>
<dbReference type="GO" id="GO:0061630">
    <property type="term" value="F:ubiquitin protein ligase activity"/>
    <property type="evidence" value="ECO:0007669"/>
    <property type="project" value="UniProtKB-EC"/>
</dbReference>
<dbReference type="GO" id="GO:0016567">
    <property type="term" value="P:protein ubiquitination"/>
    <property type="evidence" value="ECO:0007669"/>
    <property type="project" value="InterPro"/>
</dbReference>
<dbReference type="Gene3D" id="1.20.120.1750">
    <property type="match status" value="1"/>
</dbReference>
<keyword evidence="8" id="KW-0862">Zinc</keyword>
<dbReference type="STRING" id="1209926.A0A1G4AP61"/>
<keyword evidence="5" id="KW-0677">Repeat</keyword>
<dbReference type="InterPro" id="IPR013083">
    <property type="entry name" value="Znf_RING/FYVE/PHD"/>
</dbReference>
<dbReference type="Pfam" id="PF26200">
    <property type="entry name" value="Rcat_RNF216"/>
    <property type="match status" value="1"/>
</dbReference>
<dbReference type="PROSITE" id="PS51873">
    <property type="entry name" value="TRIAD"/>
    <property type="match status" value="1"/>
</dbReference>
<keyword evidence="4" id="KW-0479">Metal-binding</keyword>
<keyword evidence="6 9" id="KW-0863">Zinc-finger</keyword>
<dbReference type="EC" id="2.3.2.31" evidence="2"/>
<dbReference type="Proteomes" id="UP000176998">
    <property type="component" value="Unassembled WGS sequence"/>
</dbReference>
<dbReference type="GO" id="GO:0008270">
    <property type="term" value="F:zinc ion binding"/>
    <property type="evidence" value="ECO:0007669"/>
    <property type="project" value="UniProtKB-KW"/>
</dbReference>
<keyword evidence="7" id="KW-0833">Ubl conjugation pathway</keyword>
<evidence type="ECO:0000256" key="2">
    <source>
        <dbReference type="ARBA" id="ARBA00012251"/>
    </source>
</evidence>
<dbReference type="InterPro" id="IPR031127">
    <property type="entry name" value="E3_UB_ligase_RBR"/>
</dbReference>
<evidence type="ECO:0000313" key="14">
    <source>
        <dbReference type="Proteomes" id="UP000176998"/>
    </source>
</evidence>
<dbReference type="InterPro" id="IPR002867">
    <property type="entry name" value="IBR_dom"/>
</dbReference>
<evidence type="ECO:0000256" key="3">
    <source>
        <dbReference type="ARBA" id="ARBA00022679"/>
    </source>
</evidence>
<name>A0A1G4AP61_9PEZI</name>
<dbReference type="EMBL" id="MJBS01000210">
    <property type="protein sequence ID" value="OHE90964.1"/>
    <property type="molecule type" value="Genomic_DNA"/>
</dbReference>
<feature type="region of interest" description="Disordered" evidence="10">
    <location>
        <begin position="252"/>
        <end position="277"/>
    </location>
</feature>
<keyword evidence="3" id="KW-0808">Transferase</keyword>
<accession>A0A1G4AP61</accession>